<dbReference type="AlphaFoldDB" id="A0A6D2L7Y1"/>
<proteinExistence type="predicted"/>
<keyword evidence="1" id="KW-0175">Coiled coil</keyword>
<reference evidence="2" key="1">
    <citation type="submission" date="2020-01" db="EMBL/GenBank/DDBJ databases">
        <authorList>
            <person name="Mishra B."/>
        </authorList>
    </citation>
    <scope>NUCLEOTIDE SEQUENCE [LARGE SCALE GENOMIC DNA]</scope>
</reference>
<dbReference type="OrthoDB" id="1707312at2759"/>
<name>A0A6D2L7Y1_9BRAS</name>
<evidence type="ECO:0000313" key="3">
    <source>
        <dbReference type="Proteomes" id="UP000467841"/>
    </source>
</evidence>
<protein>
    <submittedName>
        <fullName evidence="2">Uncharacterized protein</fullName>
    </submittedName>
</protein>
<keyword evidence="3" id="KW-1185">Reference proteome</keyword>
<dbReference type="EMBL" id="CACVBM020001829">
    <property type="protein sequence ID" value="CAA7060553.1"/>
    <property type="molecule type" value="Genomic_DNA"/>
</dbReference>
<accession>A0A6D2L7Y1</accession>
<sequence>METPPLQSFGDEDRSSLMDRFERLSFEAHLNKALLGRSLSESGFSLMYLDDSPIRMEEETQACKGRRGLLDSCVLHLRFKRIVEVAAELSGRKRELERLCLKWNRELQRLCLR</sequence>
<evidence type="ECO:0000256" key="1">
    <source>
        <dbReference type="SAM" id="Coils"/>
    </source>
</evidence>
<dbReference type="PANTHER" id="PTHR48196:SF1">
    <property type="entry name" value="DUF630 DOMAIN-CONTAINING PROTEIN"/>
    <property type="match status" value="1"/>
</dbReference>
<organism evidence="2 3">
    <name type="scientific">Microthlaspi erraticum</name>
    <dbReference type="NCBI Taxonomy" id="1685480"/>
    <lineage>
        <taxon>Eukaryota</taxon>
        <taxon>Viridiplantae</taxon>
        <taxon>Streptophyta</taxon>
        <taxon>Embryophyta</taxon>
        <taxon>Tracheophyta</taxon>
        <taxon>Spermatophyta</taxon>
        <taxon>Magnoliopsida</taxon>
        <taxon>eudicotyledons</taxon>
        <taxon>Gunneridae</taxon>
        <taxon>Pentapetalae</taxon>
        <taxon>rosids</taxon>
        <taxon>malvids</taxon>
        <taxon>Brassicales</taxon>
        <taxon>Brassicaceae</taxon>
        <taxon>Coluteocarpeae</taxon>
        <taxon>Microthlaspi</taxon>
    </lineage>
</organism>
<gene>
    <name evidence="2" type="ORF">MERR_LOCUS47789</name>
</gene>
<dbReference type="PANTHER" id="PTHR48196">
    <property type="entry name" value="DUF630 DOMAIN-CONTAINING PROTEIN"/>
    <property type="match status" value="1"/>
</dbReference>
<dbReference type="Proteomes" id="UP000467841">
    <property type="component" value="Unassembled WGS sequence"/>
</dbReference>
<comment type="caution">
    <text evidence="2">The sequence shown here is derived from an EMBL/GenBank/DDBJ whole genome shotgun (WGS) entry which is preliminary data.</text>
</comment>
<evidence type="ECO:0000313" key="2">
    <source>
        <dbReference type="EMBL" id="CAA7060553.1"/>
    </source>
</evidence>
<feature type="coiled-coil region" evidence="1">
    <location>
        <begin position="86"/>
        <end position="113"/>
    </location>
</feature>